<keyword evidence="2" id="KW-1185">Reference proteome</keyword>
<dbReference type="GeneID" id="84022149"/>
<evidence type="ECO:0000313" key="1">
    <source>
        <dbReference type="EMBL" id="QPT38431.1"/>
    </source>
</evidence>
<evidence type="ECO:0000313" key="2">
    <source>
        <dbReference type="Proteomes" id="UP000594865"/>
    </source>
</evidence>
<proteinExistence type="predicted"/>
<reference evidence="1 2" key="1">
    <citation type="submission" date="2020-12" db="EMBL/GenBank/DDBJ databases">
        <title>FDA dAtabase for Regulatory Grade micrObial Sequences (FDA-ARGOS): Supporting development and validation of Infectious Disease Dx tests.</title>
        <authorList>
            <person name="Sproer C."/>
            <person name="Gronow S."/>
            <person name="Severitt S."/>
            <person name="Schroder I."/>
            <person name="Tallon L."/>
            <person name="Sadzewicz L."/>
            <person name="Zhao X."/>
            <person name="Boylan J."/>
            <person name="Ott S."/>
            <person name="Bowen H."/>
            <person name="Vavikolanu K."/>
            <person name="Mehta A."/>
            <person name="Aluvathingal J."/>
            <person name="Nadendla S."/>
            <person name="Lowell S."/>
            <person name="Myers T."/>
            <person name="Yan Y."/>
            <person name="Sichtig H."/>
        </authorList>
    </citation>
    <scope>NUCLEOTIDE SEQUENCE [LARGE SCALE GENOMIC DNA]</scope>
    <source>
        <strain evidence="1 2">FDAARGOS_871</strain>
    </source>
</reference>
<sequence>MFLRLPYLHNIVPPYSNHQDFPISRSFDAALISAGSAESAEFSLFRKKSYKACVLEQQHFPRFIIGKA</sequence>
<dbReference type="EMBL" id="CP065726">
    <property type="protein sequence ID" value="QPT38431.1"/>
    <property type="molecule type" value="Genomic_DNA"/>
</dbReference>
<organism evidence="1 2">
    <name type="scientific">Neisseria cinerea</name>
    <dbReference type="NCBI Taxonomy" id="483"/>
    <lineage>
        <taxon>Bacteria</taxon>
        <taxon>Pseudomonadati</taxon>
        <taxon>Pseudomonadota</taxon>
        <taxon>Betaproteobacteria</taxon>
        <taxon>Neisseriales</taxon>
        <taxon>Neisseriaceae</taxon>
        <taxon>Neisseria</taxon>
    </lineage>
</organism>
<gene>
    <name evidence="1" type="ORF">I6G28_02440</name>
</gene>
<name>A0A7T3BMJ3_NEICI</name>
<dbReference type="Proteomes" id="UP000594865">
    <property type="component" value="Chromosome"/>
</dbReference>
<dbReference type="AlphaFoldDB" id="A0A7T3BMJ3"/>
<dbReference type="RefSeq" id="WP_145960429.1">
    <property type="nucleotide sequence ID" value="NZ_CP065726.1"/>
</dbReference>
<accession>A0A7T3BMJ3</accession>
<protein>
    <submittedName>
        <fullName evidence="1">Uncharacterized protein</fullName>
    </submittedName>
</protein>